<organism evidence="1 2">
    <name type="scientific">Geodermatophilus amargosae</name>
    <dbReference type="NCBI Taxonomy" id="1296565"/>
    <lineage>
        <taxon>Bacteria</taxon>
        <taxon>Bacillati</taxon>
        <taxon>Actinomycetota</taxon>
        <taxon>Actinomycetes</taxon>
        <taxon>Geodermatophilales</taxon>
        <taxon>Geodermatophilaceae</taxon>
        <taxon>Geodermatophilus</taxon>
    </lineage>
</organism>
<name>A0A1I6Y210_9ACTN</name>
<sequence length="169" mass="18325">MLADVLHAPGSADPGPVALFARLEGSWHLAWTGLEPDGRWSTAVGELHVGRVLGGRAVQDVWIVPGPGEPGAGVPPRAFHGTTVRFPDPSAPGIWRSTWMDPVNGRVRRFVGGPDGDGGIVLLSDDEDPWLRWRFTDLRPDGFTWSAESSWDAGAGWVHDERMTAERVS</sequence>
<dbReference type="AlphaFoldDB" id="A0A1I6Y210"/>
<dbReference type="STRING" id="1296565.SAMN05660657_00839"/>
<keyword evidence="2" id="KW-1185">Reference proteome</keyword>
<gene>
    <name evidence="1" type="ORF">SAMN05660657_00839</name>
</gene>
<dbReference type="EMBL" id="FPBA01000002">
    <property type="protein sequence ID" value="SFT44600.1"/>
    <property type="molecule type" value="Genomic_DNA"/>
</dbReference>
<evidence type="ECO:0000313" key="2">
    <source>
        <dbReference type="Proteomes" id="UP000199546"/>
    </source>
</evidence>
<evidence type="ECO:0000313" key="1">
    <source>
        <dbReference type="EMBL" id="SFT44600.1"/>
    </source>
</evidence>
<protein>
    <recommendedName>
        <fullName evidence="3">DUF1579 domain-containing protein</fullName>
    </recommendedName>
</protein>
<accession>A0A1I6Y210</accession>
<evidence type="ECO:0008006" key="3">
    <source>
        <dbReference type="Google" id="ProtNLM"/>
    </source>
</evidence>
<reference evidence="2" key="1">
    <citation type="submission" date="2016-10" db="EMBL/GenBank/DDBJ databases">
        <authorList>
            <person name="Varghese N."/>
            <person name="Submissions S."/>
        </authorList>
    </citation>
    <scope>NUCLEOTIDE SEQUENCE [LARGE SCALE GENOMIC DNA]</scope>
    <source>
        <strain evidence="2">DSM 46136</strain>
    </source>
</reference>
<dbReference type="Proteomes" id="UP000199546">
    <property type="component" value="Unassembled WGS sequence"/>
</dbReference>
<proteinExistence type="predicted"/>